<dbReference type="RefSeq" id="WP_071313949.1">
    <property type="nucleotide sequence ID" value="NZ_MLQQ01000040.1"/>
</dbReference>
<dbReference type="Proteomes" id="UP000180098">
    <property type="component" value="Unassembled WGS sequence"/>
</dbReference>
<accession>A0A1S2LFA0</accession>
<dbReference type="Pfam" id="PF01814">
    <property type="entry name" value="Hemerythrin"/>
    <property type="match status" value="1"/>
</dbReference>
<dbReference type="PANTHER" id="PTHR39966:SF1">
    <property type="entry name" value="HEMERYTHRIN-LIKE DOMAIN-CONTAINING PROTEIN"/>
    <property type="match status" value="1"/>
</dbReference>
<dbReference type="GO" id="GO:0005886">
    <property type="term" value="C:plasma membrane"/>
    <property type="evidence" value="ECO:0007669"/>
    <property type="project" value="TreeGrafter"/>
</dbReference>
<dbReference type="InterPro" id="IPR012312">
    <property type="entry name" value="Hemerythrin-like"/>
</dbReference>
<name>A0A1S2LFA0_9BACI</name>
<protein>
    <recommendedName>
        <fullName evidence="1">Hemerythrin-like domain-containing protein</fullName>
    </recommendedName>
</protein>
<evidence type="ECO:0000259" key="1">
    <source>
        <dbReference type="Pfam" id="PF01814"/>
    </source>
</evidence>
<organism evidence="2 3">
    <name type="scientific">Anaerobacillus arseniciselenatis</name>
    <dbReference type="NCBI Taxonomy" id="85682"/>
    <lineage>
        <taxon>Bacteria</taxon>
        <taxon>Bacillati</taxon>
        <taxon>Bacillota</taxon>
        <taxon>Bacilli</taxon>
        <taxon>Bacillales</taxon>
        <taxon>Bacillaceae</taxon>
        <taxon>Anaerobacillus</taxon>
    </lineage>
</organism>
<feature type="domain" description="Hemerythrin-like" evidence="1">
    <location>
        <begin position="23"/>
        <end position="165"/>
    </location>
</feature>
<dbReference type="AlphaFoldDB" id="A0A1S2LFA0"/>
<reference evidence="2 3" key="1">
    <citation type="submission" date="2016-10" db="EMBL/GenBank/DDBJ databases">
        <title>Draft genome sequences of four alkaliphilic bacteria belonging to the Anaerobacillus genus.</title>
        <authorList>
            <person name="Bassil N.M."/>
            <person name="Lloyd J.R."/>
        </authorList>
    </citation>
    <scope>NUCLEOTIDE SEQUENCE [LARGE SCALE GENOMIC DNA]</scope>
    <source>
        <strain evidence="2 3">DSM 15340</strain>
    </source>
</reference>
<dbReference type="Gene3D" id="1.20.120.520">
    <property type="entry name" value="nmb1532 protein domain like"/>
    <property type="match status" value="1"/>
</dbReference>
<sequence length="185" mass="21506">MNHNSPCFGGFGDPNEINYCAPLKQLIDEHPSLLAKMAEFNQMVQAFEADDTITDWNNAIDQLHEKLSIFIAELEPHSDREEDVLFEMMVKYIGREGGPIAVMEYEHNTAKLNLKEFMDKVAFIKENEKTITKEEAFDLFRHLKIVYLTLTDHFMKEENILFPMAEKTLSDEEKEELAIQFKKIA</sequence>
<dbReference type="PANTHER" id="PTHR39966">
    <property type="entry name" value="BLL2471 PROTEIN-RELATED"/>
    <property type="match status" value="1"/>
</dbReference>
<keyword evidence="3" id="KW-1185">Reference proteome</keyword>
<gene>
    <name evidence="2" type="ORF">BKP35_13835</name>
</gene>
<comment type="caution">
    <text evidence="2">The sequence shown here is derived from an EMBL/GenBank/DDBJ whole genome shotgun (WGS) entry which is preliminary data.</text>
</comment>
<evidence type="ECO:0000313" key="3">
    <source>
        <dbReference type="Proteomes" id="UP000180098"/>
    </source>
</evidence>
<proteinExistence type="predicted"/>
<evidence type="ECO:0000313" key="2">
    <source>
        <dbReference type="EMBL" id="OIJ10185.1"/>
    </source>
</evidence>
<dbReference type="EMBL" id="MLQQ01000040">
    <property type="protein sequence ID" value="OIJ10185.1"/>
    <property type="molecule type" value="Genomic_DNA"/>
</dbReference>
<dbReference type="OrthoDB" id="9792554at2"/>